<name>A0A8H5FLR0_9AGAR</name>
<evidence type="ECO:0000313" key="3">
    <source>
        <dbReference type="Proteomes" id="UP000541558"/>
    </source>
</evidence>
<accession>A0A8H5FLR0</accession>
<reference evidence="2 3" key="1">
    <citation type="journal article" date="2020" name="ISME J.">
        <title>Uncovering the hidden diversity of litter-decomposition mechanisms in mushroom-forming fungi.</title>
        <authorList>
            <person name="Floudas D."/>
            <person name="Bentzer J."/>
            <person name="Ahren D."/>
            <person name="Johansson T."/>
            <person name="Persson P."/>
            <person name="Tunlid A."/>
        </authorList>
    </citation>
    <scope>NUCLEOTIDE SEQUENCE [LARGE SCALE GENOMIC DNA]</scope>
    <source>
        <strain evidence="2 3">CBS 175.51</strain>
    </source>
</reference>
<proteinExistence type="predicted"/>
<evidence type="ECO:0000313" key="2">
    <source>
        <dbReference type="EMBL" id="KAF5341262.1"/>
    </source>
</evidence>
<dbReference type="Proteomes" id="UP000541558">
    <property type="component" value="Unassembled WGS sequence"/>
</dbReference>
<dbReference type="OrthoDB" id="10623228at2759"/>
<comment type="caution">
    <text evidence="2">The sequence shown here is derived from an EMBL/GenBank/DDBJ whole genome shotgun (WGS) entry which is preliminary data.</text>
</comment>
<dbReference type="EMBL" id="JAACJK010000002">
    <property type="protein sequence ID" value="KAF5341262.1"/>
    <property type="molecule type" value="Genomic_DNA"/>
</dbReference>
<keyword evidence="3" id="KW-1185">Reference proteome</keyword>
<gene>
    <name evidence="2" type="ORF">D9611_005980</name>
</gene>
<organism evidence="2 3">
    <name type="scientific">Ephemerocybe angulata</name>
    <dbReference type="NCBI Taxonomy" id="980116"/>
    <lineage>
        <taxon>Eukaryota</taxon>
        <taxon>Fungi</taxon>
        <taxon>Dikarya</taxon>
        <taxon>Basidiomycota</taxon>
        <taxon>Agaricomycotina</taxon>
        <taxon>Agaricomycetes</taxon>
        <taxon>Agaricomycetidae</taxon>
        <taxon>Agaricales</taxon>
        <taxon>Agaricineae</taxon>
        <taxon>Psathyrellaceae</taxon>
        <taxon>Ephemerocybe</taxon>
    </lineage>
</organism>
<evidence type="ECO:0000256" key="1">
    <source>
        <dbReference type="SAM" id="MobiDB-lite"/>
    </source>
</evidence>
<feature type="region of interest" description="Disordered" evidence="1">
    <location>
        <begin position="1"/>
        <end position="23"/>
    </location>
</feature>
<dbReference type="AlphaFoldDB" id="A0A8H5FLR0"/>
<sequence>MRRGLRSTKATYALERSPGTRGTAHRTDFHCDFVKNLAGFKSIAIPQPPRRARWHPQCQECRLTRTVRPAHQFPMEYLGGRAQHTSTKSVPIRTTPEITVLQRSPPAGNGTRASAGRVGCVSDAGSDVAHAQALHIAR</sequence>
<protein>
    <submittedName>
        <fullName evidence="2">Uncharacterized protein</fullName>
    </submittedName>
</protein>